<dbReference type="EMBL" id="JAGILA010000002">
    <property type="protein sequence ID" value="MBP2235179.1"/>
    <property type="molecule type" value="Genomic_DNA"/>
</dbReference>
<dbReference type="InterPro" id="IPR003726">
    <property type="entry name" value="HCY_dom"/>
</dbReference>
<feature type="domain" description="Hcy-binding" evidence="4">
    <location>
        <begin position="8"/>
        <end position="314"/>
    </location>
</feature>
<accession>A0ABS4QX03</accession>
<comment type="cofactor">
    <cofactor evidence="3">
        <name>Zn(2+)</name>
        <dbReference type="ChEBI" id="CHEBI:29105"/>
    </cofactor>
</comment>
<keyword evidence="3" id="KW-0862">Zinc</keyword>
<dbReference type="Proteomes" id="UP000730739">
    <property type="component" value="Unassembled WGS sequence"/>
</dbReference>
<reference evidence="5 6" key="1">
    <citation type="submission" date="2021-03" db="EMBL/GenBank/DDBJ databases">
        <title>Genomic Encyclopedia of Type Strains, Phase IV (KMG-IV): sequencing the most valuable type-strain genomes for metagenomic binning, comparative biology and taxonomic classification.</title>
        <authorList>
            <person name="Goeker M."/>
        </authorList>
    </citation>
    <scope>NUCLEOTIDE SEQUENCE [LARGE SCALE GENOMIC DNA]</scope>
    <source>
        <strain evidence="5 6">DSM 13372</strain>
    </source>
</reference>
<evidence type="ECO:0000256" key="3">
    <source>
        <dbReference type="PROSITE-ProRule" id="PRU00333"/>
    </source>
</evidence>
<dbReference type="PANTHER" id="PTHR11103">
    <property type="entry name" value="SLR1189 PROTEIN"/>
    <property type="match status" value="1"/>
</dbReference>
<name>A0ABS4QX03_9HYPH</name>
<comment type="caution">
    <text evidence="5">The sequence shown here is derived from an EMBL/GenBank/DDBJ whole genome shotgun (WGS) entry which is preliminary data.</text>
</comment>
<evidence type="ECO:0000256" key="1">
    <source>
        <dbReference type="ARBA" id="ARBA00022603"/>
    </source>
</evidence>
<evidence type="ECO:0000256" key="2">
    <source>
        <dbReference type="ARBA" id="ARBA00022679"/>
    </source>
</evidence>
<feature type="binding site" evidence="3">
    <location>
        <position position="299"/>
    </location>
    <ligand>
        <name>Zn(2+)</name>
        <dbReference type="ChEBI" id="CHEBI:29105"/>
    </ligand>
</feature>
<dbReference type="Gene3D" id="3.20.20.330">
    <property type="entry name" value="Homocysteine-binding-like domain"/>
    <property type="match status" value="1"/>
</dbReference>
<dbReference type="PANTHER" id="PTHR11103:SF18">
    <property type="entry name" value="SLR1189 PROTEIN"/>
    <property type="match status" value="1"/>
</dbReference>
<evidence type="ECO:0000313" key="6">
    <source>
        <dbReference type="Proteomes" id="UP000730739"/>
    </source>
</evidence>
<feature type="binding site" evidence="3">
    <location>
        <position position="300"/>
    </location>
    <ligand>
        <name>Zn(2+)</name>
        <dbReference type="ChEBI" id="CHEBI:29105"/>
    </ligand>
</feature>
<dbReference type="PROSITE" id="PS50970">
    <property type="entry name" value="HCY"/>
    <property type="match status" value="1"/>
</dbReference>
<proteinExistence type="predicted"/>
<organism evidence="5 6">
    <name type="scientific">Sinorhizobium kostiense</name>
    <dbReference type="NCBI Taxonomy" id="76747"/>
    <lineage>
        <taxon>Bacteria</taxon>
        <taxon>Pseudomonadati</taxon>
        <taxon>Pseudomonadota</taxon>
        <taxon>Alphaproteobacteria</taxon>
        <taxon>Hyphomicrobiales</taxon>
        <taxon>Rhizobiaceae</taxon>
        <taxon>Sinorhizobium/Ensifer group</taxon>
        <taxon>Sinorhizobium</taxon>
    </lineage>
</organism>
<dbReference type="GO" id="GO:0032259">
    <property type="term" value="P:methylation"/>
    <property type="evidence" value="ECO:0007669"/>
    <property type="project" value="UniProtKB-KW"/>
</dbReference>
<keyword evidence="3" id="KW-0479">Metal-binding</keyword>
<dbReference type="GO" id="GO:0008168">
    <property type="term" value="F:methyltransferase activity"/>
    <property type="evidence" value="ECO:0007669"/>
    <property type="project" value="UniProtKB-KW"/>
</dbReference>
<keyword evidence="2 3" id="KW-0808">Transferase</keyword>
<gene>
    <name evidence="5" type="ORF">J2Z31_001671</name>
</gene>
<dbReference type="InterPro" id="IPR036589">
    <property type="entry name" value="HCY_dom_sf"/>
</dbReference>
<keyword evidence="1 3" id="KW-0489">Methyltransferase</keyword>
<sequence>MEHEVAKYRHDLPLLRGGMFLSDGGMETTLIFHEGLELPHFASFVLLSSSEGRRRLLGYYTRYLDIARRHSTGFVLDTATWRANADWGEKLGYDTEALAQINKDAVYLLTDLRGEYERPQAPIVISGAIGPRGDGYKAGRMTVDEAEDYHAAQVSAFAASEADMVAAYTLTNIDEAIGVARAAKNNGMPCAISFTVETDGRLVTGRSIEEAIETVDAATGGYPHYYMVNCAHPSHFERSLDQRQPWVQRIGGIRANASTKSHAELDESETLDMGDTHDLAERYRGLTARMPHLRILGGCCGTDHRHIAAICEACLPPAALSA</sequence>
<evidence type="ECO:0000313" key="5">
    <source>
        <dbReference type="EMBL" id="MBP2235179.1"/>
    </source>
</evidence>
<dbReference type="Pfam" id="PF02574">
    <property type="entry name" value="S-methyl_trans"/>
    <property type="match status" value="1"/>
</dbReference>
<dbReference type="SUPFAM" id="SSF82282">
    <property type="entry name" value="Homocysteine S-methyltransferase"/>
    <property type="match status" value="1"/>
</dbReference>
<keyword evidence="6" id="KW-1185">Reference proteome</keyword>
<dbReference type="RefSeq" id="WP_209601421.1">
    <property type="nucleotide sequence ID" value="NZ_JAGILA010000002.1"/>
</dbReference>
<feature type="binding site" evidence="3">
    <location>
        <position position="230"/>
    </location>
    <ligand>
        <name>Zn(2+)</name>
        <dbReference type="ChEBI" id="CHEBI:29105"/>
    </ligand>
</feature>
<protein>
    <submittedName>
        <fullName evidence="5">S-methylmethionine-dependent homocysteine/selenocysteine methylase</fullName>
    </submittedName>
</protein>
<evidence type="ECO:0000259" key="4">
    <source>
        <dbReference type="PROSITE" id="PS50970"/>
    </source>
</evidence>